<dbReference type="KEGG" id="faa:HMPREF0389_01496"/>
<sequence>MAEIAINRYVDSLYEIAKEDHIEQELLYQLNQVVDIFLQNEDFYHIMKSRFYKKEEKKNLLSEIFSERVHEYLLNFIKILIDNGRIGMLEDIRDAYKKRYYADENIREFEVITSIPMTSIQKDNLISQLKKIIQAKEVYLINYVDPAIIGGMKLKSNDVELDQSITTMLKKMKQQLQEKMI</sequence>
<dbReference type="GO" id="GO:0045259">
    <property type="term" value="C:proton-transporting ATP synthase complex"/>
    <property type="evidence" value="ECO:0007669"/>
    <property type="project" value="UniProtKB-KW"/>
</dbReference>
<evidence type="ECO:0000313" key="10">
    <source>
        <dbReference type="Proteomes" id="UP000007468"/>
    </source>
</evidence>
<dbReference type="EMBL" id="CP002390">
    <property type="protein sequence ID" value="EFE27864.1"/>
    <property type="molecule type" value="Genomic_DNA"/>
</dbReference>
<evidence type="ECO:0000256" key="1">
    <source>
        <dbReference type="ARBA" id="ARBA00004370"/>
    </source>
</evidence>
<dbReference type="PROSITE" id="PS00389">
    <property type="entry name" value="ATPASE_DELTA"/>
    <property type="match status" value="1"/>
</dbReference>
<dbReference type="PRINTS" id="PR00125">
    <property type="entry name" value="ATPASEDELTA"/>
</dbReference>
<proteinExistence type="inferred from homology"/>
<protein>
    <recommendedName>
        <fullName evidence="8">ATP synthase subunit delta</fullName>
    </recommendedName>
    <alternativeName>
        <fullName evidence="8">ATP synthase F(1) sector subunit delta</fullName>
    </alternativeName>
    <alternativeName>
        <fullName evidence="8">F-type ATPase subunit delta</fullName>
        <shortName evidence="8">F-ATPase subunit delta</shortName>
    </alternativeName>
</protein>
<gene>
    <name evidence="8 9" type="primary">atpH</name>
    <name evidence="9" type="ordered locus">HMPREF0389_01496</name>
</gene>
<dbReference type="Pfam" id="PF00213">
    <property type="entry name" value="OSCP"/>
    <property type="match status" value="1"/>
</dbReference>
<dbReference type="HAMAP" id="MF_01416">
    <property type="entry name" value="ATP_synth_delta_bact"/>
    <property type="match status" value="1"/>
</dbReference>
<evidence type="ECO:0000256" key="6">
    <source>
        <dbReference type="ARBA" id="ARBA00023196"/>
    </source>
</evidence>
<keyword evidence="10" id="KW-1185">Reference proteome</keyword>
<dbReference type="AlphaFoldDB" id="D6GTQ7"/>
<keyword evidence="4 8" id="KW-0406">Ion transport</keyword>
<dbReference type="Proteomes" id="UP000007468">
    <property type="component" value="Chromosome"/>
</dbReference>
<evidence type="ECO:0000256" key="2">
    <source>
        <dbReference type="ARBA" id="ARBA00022448"/>
    </source>
</evidence>
<comment type="function">
    <text evidence="8">F(1)F(0) ATP synthase produces ATP from ADP in the presence of a proton or sodium gradient. F-type ATPases consist of two structural domains, F(1) containing the extramembraneous catalytic core and F(0) containing the membrane proton channel, linked together by a central stalk and a peripheral stalk. During catalysis, ATP synthesis in the catalytic domain of F(1) is coupled via a rotary mechanism of the central stalk subunits to proton translocation.</text>
</comment>
<dbReference type="PATRIC" id="fig|546269.5.peg.842"/>
<comment type="similarity">
    <text evidence="8">Belongs to the ATPase delta chain family.</text>
</comment>
<dbReference type="GO" id="GO:0046933">
    <property type="term" value="F:proton-transporting ATP synthase activity, rotational mechanism"/>
    <property type="evidence" value="ECO:0007669"/>
    <property type="project" value="UniProtKB-UniRule"/>
</dbReference>
<evidence type="ECO:0000256" key="4">
    <source>
        <dbReference type="ARBA" id="ARBA00023065"/>
    </source>
</evidence>
<keyword evidence="8" id="KW-1003">Cell membrane</keyword>
<dbReference type="Gene3D" id="1.10.520.20">
    <property type="entry name" value="N-terminal domain of the delta subunit of the F1F0-ATP synthase"/>
    <property type="match status" value="1"/>
</dbReference>
<dbReference type="RefSeq" id="WP_014262444.1">
    <property type="nucleotide sequence ID" value="NC_016630.1"/>
</dbReference>
<keyword evidence="6 8" id="KW-0139">CF(1)</keyword>
<keyword evidence="3 8" id="KW-0375">Hydrogen ion transport</keyword>
<dbReference type="NCBIfam" id="TIGR01145">
    <property type="entry name" value="ATP_synt_delta"/>
    <property type="match status" value="1"/>
</dbReference>
<name>D6GTQ7_FILAD</name>
<organism evidence="9 10">
    <name type="scientific">Filifactor alocis (strain ATCC 35896 / CCUG 47790 / D40 B5)</name>
    <name type="common">Fusobacterium alocis</name>
    <dbReference type="NCBI Taxonomy" id="546269"/>
    <lineage>
        <taxon>Bacteria</taxon>
        <taxon>Bacillati</taxon>
        <taxon>Bacillota</taxon>
        <taxon>Clostridia</taxon>
        <taxon>Peptostreptococcales</taxon>
        <taxon>Filifactoraceae</taxon>
        <taxon>Filifactor</taxon>
    </lineage>
</organism>
<keyword evidence="9" id="KW-0378">Hydrolase</keyword>
<evidence type="ECO:0000256" key="3">
    <source>
        <dbReference type="ARBA" id="ARBA00022781"/>
    </source>
</evidence>
<dbReference type="InterPro" id="IPR026015">
    <property type="entry name" value="ATP_synth_OSCP/delta_N_sf"/>
</dbReference>
<evidence type="ECO:0000256" key="8">
    <source>
        <dbReference type="HAMAP-Rule" id="MF_01416"/>
    </source>
</evidence>
<dbReference type="eggNOG" id="COG0712">
    <property type="taxonomic scope" value="Bacteria"/>
</dbReference>
<keyword evidence="5 8" id="KW-0472">Membrane</keyword>
<dbReference type="STRING" id="546269.HMPREF0389_01496"/>
<comment type="function">
    <text evidence="8">This protein is part of the stalk that links CF(0) to CF(1). It either transmits conformational changes from CF(0) to CF(1) or is implicated in proton conduction.</text>
</comment>
<dbReference type="InterPro" id="IPR000711">
    <property type="entry name" value="ATPase_OSCP/dsu"/>
</dbReference>
<keyword evidence="2 8" id="KW-0813">Transport</keyword>
<dbReference type="GO" id="GO:0005886">
    <property type="term" value="C:plasma membrane"/>
    <property type="evidence" value="ECO:0007669"/>
    <property type="project" value="UniProtKB-SubCell"/>
</dbReference>
<keyword evidence="7 8" id="KW-0066">ATP synthesis</keyword>
<evidence type="ECO:0000313" key="9">
    <source>
        <dbReference type="EMBL" id="EFE27864.1"/>
    </source>
</evidence>
<comment type="subunit">
    <text evidence="8">F-type ATPases have 2 components, F(1) - the catalytic core - and F(0) - the membrane proton channel. F(1) has five subunits: alpha(3), beta(3), gamma(1), delta(1), epsilon(1). F(0) has three main subunits: a(1), b(2) and c(10-14). The alpha and beta chains form an alternating ring which encloses part of the gamma chain. F(1) is attached to F(0) by a central stalk formed by the gamma and epsilon chains, while a peripheral stalk is formed by the delta and b chains.</text>
</comment>
<evidence type="ECO:0000256" key="5">
    <source>
        <dbReference type="ARBA" id="ARBA00023136"/>
    </source>
</evidence>
<accession>D6GTQ7</accession>
<dbReference type="PANTHER" id="PTHR11910">
    <property type="entry name" value="ATP SYNTHASE DELTA CHAIN"/>
    <property type="match status" value="1"/>
</dbReference>
<dbReference type="InterPro" id="IPR020781">
    <property type="entry name" value="ATPase_OSCP/d_CS"/>
</dbReference>
<dbReference type="OrthoDB" id="9802471at2"/>
<comment type="subcellular location">
    <subcellularLocation>
        <location evidence="8">Cell membrane</location>
        <topology evidence="8">Peripheral membrane protein</topology>
    </subcellularLocation>
    <subcellularLocation>
        <location evidence="1">Membrane</location>
    </subcellularLocation>
</comment>
<evidence type="ECO:0000256" key="7">
    <source>
        <dbReference type="ARBA" id="ARBA00023310"/>
    </source>
</evidence>
<dbReference type="SUPFAM" id="SSF47928">
    <property type="entry name" value="N-terminal domain of the delta subunit of the F1F0-ATP synthase"/>
    <property type="match status" value="1"/>
</dbReference>
<dbReference type="GO" id="GO:0016787">
    <property type="term" value="F:hydrolase activity"/>
    <property type="evidence" value="ECO:0007669"/>
    <property type="project" value="UniProtKB-KW"/>
</dbReference>
<reference evidence="10" key="1">
    <citation type="submission" date="2010-12" db="EMBL/GenBank/DDBJ databases">
        <title>The genome sequence of Filifactor alocis strain ATCC 35896.</title>
        <authorList>
            <consortium name="The Broad Institute Genome Sequencing Platform"/>
            <person name="Ward D."/>
            <person name="Earl A."/>
            <person name="Feldgarden M."/>
            <person name="Young S.K."/>
            <person name="Gargeya S."/>
            <person name="Zeng Q."/>
            <person name="Alvarado L."/>
            <person name="Berlin A."/>
            <person name="Bochicchio J."/>
            <person name="Chapman S.B."/>
            <person name="Chen Z."/>
            <person name="Freedman E."/>
            <person name="Gellesch M."/>
            <person name="Goldberg J."/>
            <person name="Griggs A."/>
            <person name="Gujja S."/>
            <person name="Heilman E."/>
            <person name="Heiman D."/>
            <person name="Howarth C."/>
            <person name="Mehta T."/>
            <person name="Neiman D."/>
            <person name="Pearson M."/>
            <person name="Roberts A."/>
            <person name="Saif S."/>
            <person name="Shea T."/>
            <person name="Shenoy N."/>
            <person name="Sisk P."/>
            <person name="Stolte C."/>
            <person name="Sykes S."/>
            <person name="White J."/>
            <person name="Yandava C."/>
            <person name="Izard J."/>
            <person name="Blanton J.M."/>
            <person name="Baranova O.V."/>
            <person name="Tanner A.C."/>
            <person name="Dewhirst F.E."/>
            <person name="Haas B."/>
            <person name="Nusbaum C."/>
            <person name="Birren B."/>
        </authorList>
    </citation>
    <scope>NUCLEOTIDE SEQUENCE [LARGE SCALE GENOMIC DNA]</scope>
    <source>
        <strain evidence="10">ATCC 35896 / D40 B5</strain>
    </source>
</reference>